<organism evidence="2 3">
    <name type="scientific">Sporosarcina psychrophila</name>
    <name type="common">Bacillus psychrophilus</name>
    <dbReference type="NCBI Taxonomy" id="1476"/>
    <lineage>
        <taxon>Bacteria</taxon>
        <taxon>Bacillati</taxon>
        <taxon>Bacillota</taxon>
        <taxon>Bacilli</taxon>
        <taxon>Bacillales</taxon>
        <taxon>Caryophanaceae</taxon>
        <taxon>Sporosarcina</taxon>
    </lineage>
</organism>
<name>A0A921FWB3_SPOPS</name>
<dbReference type="InterPro" id="IPR006674">
    <property type="entry name" value="HD_domain"/>
</dbReference>
<dbReference type="EMBL" id="DYWT01000003">
    <property type="protein sequence ID" value="HJF30167.1"/>
    <property type="molecule type" value="Genomic_DNA"/>
</dbReference>
<evidence type="ECO:0000313" key="3">
    <source>
        <dbReference type="Proteomes" id="UP000698173"/>
    </source>
</evidence>
<dbReference type="PANTHER" id="PTHR33594:SF1">
    <property type="entry name" value="HD_PDEASE DOMAIN-CONTAINING PROTEIN"/>
    <property type="match status" value="1"/>
</dbReference>
<evidence type="ECO:0000259" key="1">
    <source>
        <dbReference type="SMART" id="SM00471"/>
    </source>
</evidence>
<reference evidence="2" key="2">
    <citation type="submission" date="2021-09" db="EMBL/GenBank/DDBJ databases">
        <authorList>
            <person name="Gilroy R."/>
        </authorList>
    </citation>
    <scope>NUCLEOTIDE SEQUENCE</scope>
    <source>
        <strain evidence="2">CHK171-7178</strain>
    </source>
</reference>
<sequence length="209" mass="23410">MVDMIEKCKQIVTVIYNKFDASHDFAHIERVMKNAMGILTKEPSANEEVIRLAVLLHDIEDAKYKSDDNPTVLEILQLIGADDELSKRVLACIKSVSFSGGNAKDITSIDGAIVRDADRLDAIGAIGIARTFAFGGAKGRKLYDTEEVVRDNMSEVDYRSKETASVTHFHEKLLLLKDLMLTVEGKRLAEQRHDYMEGFLKQLDYEIGS</sequence>
<dbReference type="SMART" id="SM00471">
    <property type="entry name" value="HDc"/>
    <property type="match status" value="1"/>
</dbReference>
<dbReference type="PANTHER" id="PTHR33594">
    <property type="entry name" value="SUPERFAMILY HYDROLASE, PUTATIVE (AFU_ORTHOLOGUE AFUA_1G03035)-RELATED"/>
    <property type="match status" value="1"/>
</dbReference>
<accession>A0A921FWB3</accession>
<dbReference type="SUPFAM" id="SSF109604">
    <property type="entry name" value="HD-domain/PDEase-like"/>
    <property type="match status" value="1"/>
</dbReference>
<evidence type="ECO:0000313" key="2">
    <source>
        <dbReference type="EMBL" id="HJF30167.1"/>
    </source>
</evidence>
<dbReference type="InterPro" id="IPR003607">
    <property type="entry name" value="HD/PDEase_dom"/>
</dbReference>
<dbReference type="Pfam" id="PF01966">
    <property type="entry name" value="HD"/>
    <property type="match status" value="1"/>
</dbReference>
<gene>
    <name evidence="2" type="ORF">K8V56_00080</name>
</gene>
<proteinExistence type="predicted"/>
<comment type="caution">
    <text evidence="2">The sequence shown here is derived from an EMBL/GenBank/DDBJ whole genome shotgun (WGS) entry which is preliminary data.</text>
</comment>
<dbReference type="Gene3D" id="1.10.3210.50">
    <property type="match status" value="1"/>
</dbReference>
<dbReference type="CDD" id="cd00077">
    <property type="entry name" value="HDc"/>
    <property type="match status" value="1"/>
</dbReference>
<dbReference type="AlphaFoldDB" id="A0A921FWB3"/>
<reference evidence="2" key="1">
    <citation type="journal article" date="2021" name="PeerJ">
        <title>Extensive microbial diversity within the chicken gut microbiome revealed by metagenomics and culture.</title>
        <authorList>
            <person name="Gilroy R."/>
            <person name="Ravi A."/>
            <person name="Getino M."/>
            <person name="Pursley I."/>
            <person name="Horton D.L."/>
            <person name="Alikhan N.F."/>
            <person name="Baker D."/>
            <person name="Gharbi K."/>
            <person name="Hall N."/>
            <person name="Watson M."/>
            <person name="Adriaenssens E.M."/>
            <person name="Foster-Nyarko E."/>
            <person name="Jarju S."/>
            <person name="Secka A."/>
            <person name="Antonio M."/>
            <person name="Oren A."/>
            <person name="Chaudhuri R.R."/>
            <person name="La Ragione R."/>
            <person name="Hildebrand F."/>
            <person name="Pallen M.J."/>
        </authorList>
    </citation>
    <scope>NUCLEOTIDE SEQUENCE</scope>
    <source>
        <strain evidence="2">CHK171-7178</strain>
    </source>
</reference>
<feature type="domain" description="HD/PDEase" evidence="1">
    <location>
        <begin position="20"/>
        <end position="132"/>
    </location>
</feature>
<dbReference type="Proteomes" id="UP000698173">
    <property type="component" value="Unassembled WGS sequence"/>
</dbReference>
<protein>
    <submittedName>
        <fullName evidence="2">HD domain-containing protein</fullName>
    </submittedName>
</protein>